<evidence type="ECO:0008006" key="4">
    <source>
        <dbReference type="Google" id="ProtNLM"/>
    </source>
</evidence>
<evidence type="ECO:0000256" key="1">
    <source>
        <dbReference type="SAM" id="SignalP"/>
    </source>
</evidence>
<evidence type="ECO:0000313" key="2">
    <source>
        <dbReference type="EMBL" id="RJP58588.1"/>
    </source>
</evidence>
<dbReference type="AlphaFoldDB" id="A0A3A4R8I3"/>
<protein>
    <recommendedName>
        <fullName evidence="4">Zinc ribbon domain-containing protein</fullName>
    </recommendedName>
</protein>
<name>A0A3A4R8I3_9BACT</name>
<dbReference type="PROSITE" id="PS51257">
    <property type="entry name" value="PROKAR_LIPOPROTEIN"/>
    <property type="match status" value="1"/>
</dbReference>
<gene>
    <name evidence="2" type="ORF">C4541_07695</name>
</gene>
<comment type="caution">
    <text evidence="2">The sequence shown here is derived from an EMBL/GenBank/DDBJ whole genome shotgun (WGS) entry which is preliminary data.</text>
</comment>
<keyword evidence="1" id="KW-0732">Signal</keyword>
<feature type="chain" id="PRO_5017370838" description="Zinc ribbon domain-containing protein" evidence="1">
    <location>
        <begin position="20"/>
        <end position="148"/>
    </location>
</feature>
<proteinExistence type="predicted"/>
<organism evidence="2 3">
    <name type="scientific">Candidatus Auribacter fodinae</name>
    <dbReference type="NCBI Taxonomy" id="2093366"/>
    <lineage>
        <taxon>Bacteria</taxon>
        <taxon>Pseudomonadati</taxon>
        <taxon>Candidatus Auribacterota</taxon>
        <taxon>Candidatus Auribacteria</taxon>
        <taxon>Candidatus Auribacterales</taxon>
        <taxon>Candidatus Auribacteraceae</taxon>
        <taxon>Candidatus Auribacter</taxon>
    </lineage>
</organism>
<accession>A0A3A4R8I3</accession>
<evidence type="ECO:0000313" key="3">
    <source>
        <dbReference type="Proteomes" id="UP000266426"/>
    </source>
</evidence>
<feature type="signal peptide" evidence="1">
    <location>
        <begin position="1"/>
        <end position="19"/>
    </location>
</feature>
<reference evidence="2 3" key="1">
    <citation type="journal article" date="2017" name="ISME J.">
        <title>Energy and carbon metabolisms in a deep terrestrial subsurface fluid microbial community.</title>
        <authorList>
            <person name="Momper L."/>
            <person name="Jungbluth S.P."/>
            <person name="Lee M.D."/>
            <person name="Amend J.P."/>
        </authorList>
    </citation>
    <scope>NUCLEOTIDE SEQUENCE [LARGE SCALE GENOMIC DNA]</scope>
    <source>
        <strain evidence="2">SURF_26</strain>
    </source>
</reference>
<dbReference type="EMBL" id="QZJZ01000064">
    <property type="protein sequence ID" value="RJP58588.1"/>
    <property type="molecule type" value="Genomic_DNA"/>
</dbReference>
<dbReference type="Proteomes" id="UP000266426">
    <property type="component" value="Unassembled WGS sequence"/>
</dbReference>
<sequence>MIKYTLILALIALSLSGCAAKKELAENSHETPQVVGEEAIEGTLGTIAATSDAARKVTDTTGAITEDVIIMSSDAVKNIIISLESLRKKSIETIGTKEVTYEVTGPYIMYCPYCGHPMSITREDSAAISAHTCPECKNEFLLNWKAQK</sequence>